<keyword evidence="3" id="KW-1185">Reference proteome</keyword>
<sequence>MTGLIYHSFRTTNIDINKHDANDELVWTILFLLSFIIFELFLSWFKSICSFSNQLIIYILLRKNTVANNLRHAIANKDQSEIVKYHKLIKQTNVKVNLSLDEILTLMASLMKAGIYEDVNQILSPQLQQKHSLFQRYMNSNSEMAEYKVKNVDNSIEKSEIFKQKLAIFEEKSKKIATLIMIALIVQLVVILLSSMGVVTDVFKGIFIMVLSIVIIATLVIKYLKLKNMYQHEFNSEKNQIKLKQAPLDKIQLGLTIIMFLIGITNLIFM</sequence>
<reference evidence="2 3" key="1">
    <citation type="submission" date="2022-06" db="EMBL/GenBank/DDBJ databases">
        <title>Staphylococcus hominis ShoR14 genome sequence.</title>
        <authorList>
            <person name="Yeo C.C."/>
            <person name="Chew C.H."/>
            <person name="Che Hamzah A.M."/>
            <person name="Al-Trad E.I."/>
        </authorList>
    </citation>
    <scope>NUCLEOTIDE SEQUENCE [LARGE SCALE GENOMIC DNA]</scope>
    <source>
        <strain evidence="2 3">ShoR14</strain>
    </source>
</reference>
<feature type="transmembrane region" description="Helical" evidence="1">
    <location>
        <begin position="176"/>
        <end position="199"/>
    </location>
</feature>
<evidence type="ECO:0000256" key="1">
    <source>
        <dbReference type="SAM" id="Phobius"/>
    </source>
</evidence>
<comment type="caution">
    <text evidence="2">The sequence shown here is derived from an EMBL/GenBank/DDBJ whole genome shotgun (WGS) entry which is preliminary data.</text>
</comment>
<dbReference type="AlphaFoldDB" id="A0A8X8KJD6"/>
<dbReference type="RefSeq" id="WP_253375792.1">
    <property type="nucleotide sequence ID" value="NZ_JAGHKT020000016.1"/>
</dbReference>
<organism evidence="2 3">
    <name type="scientific">Staphylococcus hominis</name>
    <dbReference type="NCBI Taxonomy" id="1290"/>
    <lineage>
        <taxon>Bacteria</taxon>
        <taxon>Bacillati</taxon>
        <taxon>Bacillota</taxon>
        <taxon>Bacilli</taxon>
        <taxon>Bacillales</taxon>
        <taxon>Staphylococcaceae</taxon>
        <taxon>Staphylococcus</taxon>
    </lineage>
</organism>
<protein>
    <submittedName>
        <fullName evidence="2">Uncharacterized protein</fullName>
    </submittedName>
</protein>
<dbReference type="Proteomes" id="UP000665944">
    <property type="component" value="Unassembled WGS sequence"/>
</dbReference>
<keyword evidence="1" id="KW-0812">Transmembrane</keyword>
<name>A0A8X8KJD6_STAHO</name>
<evidence type="ECO:0000313" key="3">
    <source>
        <dbReference type="Proteomes" id="UP000665944"/>
    </source>
</evidence>
<feature type="transmembrane region" description="Helical" evidence="1">
    <location>
        <begin position="25"/>
        <end position="45"/>
    </location>
</feature>
<keyword evidence="1" id="KW-1133">Transmembrane helix</keyword>
<feature type="transmembrane region" description="Helical" evidence="1">
    <location>
        <begin position="251"/>
        <end position="269"/>
    </location>
</feature>
<gene>
    <name evidence="2" type="ORF">J7T32_009585</name>
</gene>
<dbReference type="EMBL" id="JAGHKT020000016">
    <property type="protein sequence ID" value="MCM5672991.1"/>
    <property type="molecule type" value="Genomic_DNA"/>
</dbReference>
<feature type="transmembrane region" description="Helical" evidence="1">
    <location>
        <begin position="205"/>
        <end position="224"/>
    </location>
</feature>
<accession>A0A8X8KJD6</accession>
<keyword evidence="1" id="KW-0472">Membrane</keyword>
<evidence type="ECO:0000313" key="2">
    <source>
        <dbReference type="EMBL" id="MCM5672991.1"/>
    </source>
</evidence>
<proteinExistence type="predicted"/>